<dbReference type="InterPro" id="IPR050103">
    <property type="entry name" value="Class-III_PLP-dep_AT"/>
</dbReference>
<dbReference type="InterPro" id="IPR049704">
    <property type="entry name" value="Aminotrans_3_PPA_site"/>
</dbReference>
<comment type="cofactor">
    <cofactor evidence="1">
        <name>pyridoxal 5'-phosphate</name>
        <dbReference type="ChEBI" id="CHEBI:597326"/>
    </cofactor>
</comment>
<organism evidence="6 7">
    <name type="scientific">Terriglobus saanensis (strain ATCC BAA-1853 / DSM 23119 / SP1PR4)</name>
    <dbReference type="NCBI Taxonomy" id="401053"/>
    <lineage>
        <taxon>Bacteria</taxon>
        <taxon>Pseudomonadati</taxon>
        <taxon>Acidobacteriota</taxon>
        <taxon>Terriglobia</taxon>
        <taxon>Terriglobales</taxon>
        <taxon>Acidobacteriaceae</taxon>
        <taxon>Terriglobus</taxon>
    </lineage>
</organism>
<dbReference type="GO" id="GO:0030170">
    <property type="term" value="F:pyridoxal phosphate binding"/>
    <property type="evidence" value="ECO:0007669"/>
    <property type="project" value="InterPro"/>
</dbReference>
<dbReference type="KEGG" id="tsa:AciPR4_1982"/>
<dbReference type="PANTHER" id="PTHR11986">
    <property type="entry name" value="AMINOTRANSFERASE CLASS III"/>
    <property type="match status" value="1"/>
</dbReference>
<dbReference type="OrthoDB" id="9807885at2"/>
<accession>E8V773</accession>
<dbReference type="InterPro" id="IPR015422">
    <property type="entry name" value="PyrdxlP-dep_Trfase_small"/>
</dbReference>
<dbReference type="Gene3D" id="3.90.1150.10">
    <property type="entry name" value="Aspartate Aminotransferase, domain 1"/>
    <property type="match status" value="1"/>
</dbReference>
<keyword evidence="4 5" id="KW-0663">Pyridoxal phosphate</keyword>
<keyword evidence="7" id="KW-1185">Reference proteome</keyword>
<dbReference type="EMBL" id="CP002467">
    <property type="protein sequence ID" value="ADV82786.1"/>
    <property type="molecule type" value="Genomic_DNA"/>
</dbReference>
<dbReference type="InterPro" id="IPR005814">
    <property type="entry name" value="Aminotrans_3"/>
</dbReference>
<dbReference type="GO" id="GO:0008483">
    <property type="term" value="F:transaminase activity"/>
    <property type="evidence" value="ECO:0007669"/>
    <property type="project" value="UniProtKB-KW"/>
</dbReference>
<dbReference type="Pfam" id="PF00202">
    <property type="entry name" value="Aminotran_3"/>
    <property type="match status" value="1"/>
</dbReference>
<sequence>MSRFNQDSEASRTLLRDNEFLLPVYSRYPVVMDRGEGAHMFDTSGNRYLDLMGGLGVNALGHAHPRMLAAMADQAEHMVHLSPQFTSVASVNLAERLCQLSGLASVFYSTGGSEAVEGALKLARAYGHKNFGAHKTRIVSLNGSYHGRTYGSLSVTGQAKYRDDFDPGLPGVDFVDREDFAQLEAAVTGDTCCILLEPILGEGGVYELSPTYMAHARALADRHSALLIFDEIQCGLGRTGEWFAYLASGVLPDALILGKPLGGGLPLSALVVHEDLVHTLGVAKHGSTLGGSPIACRLGLEYLSVVEDEGLLAKVADTGSYLREKLVEIANNSEIVVEARGRGLIQGIELTIPARPIVEAALAQGLMLNVVQGNVIRFLPPFLLTREQVDTTVNILAKLLQDAAKQSAAPAPATLSA</sequence>
<dbReference type="AlphaFoldDB" id="E8V773"/>
<dbReference type="PIRSF" id="PIRSF000521">
    <property type="entry name" value="Transaminase_4ab_Lys_Orn"/>
    <property type="match status" value="1"/>
</dbReference>
<comment type="similarity">
    <text evidence="5">Belongs to the class-III pyridoxal-phosphate-dependent aminotransferase family.</text>
</comment>
<dbReference type="InterPro" id="IPR015421">
    <property type="entry name" value="PyrdxlP-dep_Trfase_major"/>
</dbReference>
<keyword evidence="2 6" id="KW-0032">Aminotransferase</keyword>
<evidence type="ECO:0000256" key="5">
    <source>
        <dbReference type="RuleBase" id="RU003560"/>
    </source>
</evidence>
<dbReference type="RefSeq" id="WP_013568519.1">
    <property type="nucleotide sequence ID" value="NC_014963.1"/>
</dbReference>
<dbReference type="SUPFAM" id="SSF53383">
    <property type="entry name" value="PLP-dependent transferases"/>
    <property type="match status" value="1"/>
</dbReference>
<evidence type="ECO:0000256" key="2">
    <source>
        <dbReference type="ARBA" id="ARBA00022576"/>
    </source>
</evidence>
<dbReference type="CDD" id="cd00610">
    <property type="entry name" value="OAT_like"/>
    <property type="match status" value="1"/>
</dbReference>
<name>E8V773_TERSS</name>
<dbReference type="STRING" id="401053.AciPR4_1982"/>
<dbReference type="NCBIfam" id="NF002325">
    <property type="entry name" value="PRK01278.1"/>
    <property type="match status" value="1"/>
</dbReference>
<evidence type="ECO:0000313" key="6">
    <source>
        <dbReference type="EMBL" id="ADV82786.1"/>
    </source>
</evidence>
<dbReference type="InterPro" id="IPR015424">
    <property type="entry name" value="PyrdxlP-dep_Trfase"/>
</dbReference>
<gene>
    <name evidence="6" type="ordered locus">AciPR4_1982</name>
</gene>
<keyword evidence="3 6" id="KW-0808">Transferase</keyword>
<evidence type="ECO:0000256" key="4">
    <source>
        <dbReference type="ARBA" id="ARBA00022898"/>
    </source>
</evidence>
<protein>
    <submittedName>
        <fullName evidence="6">Aminotransferase class-III</fullName>
    </submittedName>
</protein>
<dbReference type="Gene3D" id="3.40.640.10">
    <property type="entry name" value="Type I PLP-dependent aspartate aminotransferase-like (Major domain)"/>
    <property type="match status" value="1"/>
</dbReference>
<proteinExistence type="inferred from homology"/>
<dbReference type="GO" id="GO:0042802">
    <property type="term" value="F:identical protein binding"/>
    <property type="evidence" value="ECO:0007669"/>
    <property type="project" value="TreeGrafter"/>
</dbReference>
<evidence type="ECO:0000313" key="7">
    <source>
        <dbReference type="Proteomes" id="UP000006844"/>
    </source>
</evidence>
<dbReference type="PANTHER" id="PTHR11986:SF79">
    <property type="entry name" value="ACETYLORNITHINE AMINOTRANSFERASE, MITOCHONDRIAL"/>
    <property type="match status" value="1"/>
</dbReference>
<evidence type="ECO:0000256" key="3">
    <source>
        <dbReference type="ARBA" id="ARBA00022679"/>
    </source>
</evidence>
<evidence type="ECO:0000256" key="1">
    <source>
        <dbReference type="ARBA" id="ARBA00001933"/>
    </source>
</evidence>
<dbReference type="PROSITE" id="PS00600">
    <property type="entry name" value="AA_TRANSFER_CLASS_3"/>
    <property type="match status" value="1"/>
</dbReference>
<dbReference type="FunFam" id="3.40.640.10:FF:000004">
    <property type="entry name" value="Acetylornithine aminotransferase"/>
    <property type="match status" value="1"/>
</dbReference>
<dbReference type="Proteomes" id="UP000006844">
    <property type="component" value="Chromosome"/>
</dbReference>
<dbReference type="HOGENOM" id="CLU_016922_10_1_0"/>
<reference evidence="6 7" key="1">
    <citation type="journal article" date="2012" name="Stand. Genomic Sci.">
        <title>Complete genome sequence of Terriglobus saanensis type strain SP1PR4(T), an Acidobacteria from tundra soil.</title>
        <authorList>
            <person name="Rawat S.R."/>
            <person name="Mannisto M.K."/>
            <person name="Starovoytov V."/>
            <person name="Goodwin L."/>
            <person name="Nolan M."/>
            <person name="Hauser L."/>
            <person name="Land M."/>
            <person name="Davenport K.W."/>
            <person name="Woyke T."/>
            <person name="Haggblom M.M."/>
        </authorList>
    </citation>
    <scope>NUCLEOTIDE SEQUENCE</scope>
    <source>
        <strain evidence="7">ATCC BAA-1853 / DSM 23119 / SP1PR4</strain>
    </source>
</reference>
<dbReference type="eggNOG" id="COG4992">
    <property type="taxonomic scope" value="Bacteria"/>
</dbReference>